<name>A0A6L5XFS7_9BACT</name>
<proteinExistence type="inferred from homology"/>
<keyword evidence="3" id="KW-0732">Signal</keyword>
<keyword evidence="10" id="KW-1185">Reference proteome</keyword>
<dbReference type="PANTHER" id="PTHR43811:SF19">
    <property type="entry name" value="39 KDA FK506-BINDING NUCLEAR PROTEIN"/>
    <property type="match status" value="1"/>
</dbReference>
<dbReference type="GO" id="GO:0003755">
    <property type="term" value="F:peptidyl-prolyl cis-trans isomerase activity"/>
    <property type="evidence" value="ECO:0007669"/>
    <property type="project" value="UniProtKB-UniRule"/>
</dbReference>
<organism evidence="9 10">
    <name type="scientific">Sodaliphilus pleomorphus</name>
    <dbReference type="NCBI Taxonomy" id="2606626"/>
    <lineage>
        <taxon>Bacteria</taxon>
        <taxon>Pseudomonadati</taxon>
        <taxon>Bacteroidota</taxon>
        <taxon>Bacteroidia</taxon>
        <taxon>Bacteroidales</taxon>
        <taxon>Muribaculaceae</taxon>
        <taxon>Sodaliphilus</taxon>
    </lineage>
</organism>
<dbReference type="Gene3D" id="1.10.287.460">
    <property type="entry name" value="Peptidyl-prolyl cis-trans isomerase, FKBP-type, N-terminal domain"/>
    <property type="match status" value="1"/>
</dbReference>
<dbReference type="InterPro" id="IPR036944">
    <property type="entry name" value="PPIase_FKBP_N_sf"/>
</dbReference>
<evidence type="ECO:0000256" key="4">
    <source>
        <dbReference type="ARBA" id="ARBA00023110"/>
    </source>
</evidence>
<evidence type="ECO:0000313" key="10">
    <source>
        <dbReference type="Proteomes" id="UP000483362"/>
    </source>
</evidence>
<dbReference type="AlphaFoldDB" id="A0A6L5XFS7"/>
<dbReference type="InterPro" id="IPR046357">
    <property type="entry name" value="PPIase_dom_sf"/>
</dbReference>
<accession>A0A6L5XFS7</accession>
<dbReference type="PROSITE" id="PS50059">
    <property type="entry name" value="FKBP_PPIASE"/>
    <property type="match status" value="1"/>
</dbReference>
<dbReference type="Pfam" id="PF01346">
    <property type="entry name" value="FKBP_N"/>
    <property type="match status" value="1"/>
</dbReference>
<dbReference type="EC" id="5.2.1.8" evidence="7"/>
<dbReference type="Pfam" id="PF00254">
    <property type="entry name" value="FKBP_C"/>
    <property type="match status" value="1"/>
</dbReference>
<dbReference type="Proteomes" id="UP000483362">
    <property type="component" value="Unassembled WGS sequence"/>
</dbReference>
<sequence length="196" mass="21456">MDKLSYALGLSMGQNFKMSGVATINVDDFAQALKAVYENTEKKMSYDEAKTVVQDYFKQLESSMADNNEKAGKQYLADNAKAEGVKVTKSGLQYKVIEEGTGEKPGPNDVVTVHYQGRLIDGTVFDSSIERGEPATFAVGQVIPGWVEGLQMMQEGATWQLTIPSELAYGNHGTGPIQPNSTLIFDVKLLKVQHNK</sequence>
<comment type="catalytic activity">
    <reaction evidence="1 6 7">
        <text>[protein]-peptidylproline (omega=180) = [protein]-peptidylproline (omega=0)</text>
        <dbReference type="Rhea" id="RHEA:16237"/>
        <dbReference type="Rhea" id="RHEA-COMP:10747"/>
        <dbReference type="Rhea" id="RHEA-COMP:10748"/>
        <dbReference type="ChEBI" id="CHEBI:83833"/>
        <dbReference type="ChEBI" id="CHEBI:83834"/>
        <dbReference type="EC" id="5.2.1.8"/>
    </reaction>
</comment>
<evidence type="ECO:0000259" key="8">
    <source>
        <dbReference type="PROSITE" id="PS50059"/>
    </source>
</evidence>
<reference evidence="9 10" key="1">
    <citation type="submission" date="2019-08" db="EMBL/GenBank/DDBJ databases">
        <title>In-depth cultivation of the pig gut microbiome towards novel bacterial diversity and tailored functional studies.</title>
        <authorList>
            <person name="Wylensek D."/>
            <person name="Hitch T.C.A."/>
            <person name="Clavel T."/>
        </authorList>
    </citation>
    <scope>NUCLEOTIDE SEQUENCE [LARGE SCALE GENOMIC DNA]</scope>
    <source>
        <strain evidence="9 10">Oil-RF-744-WCA-WT-10</strain>
    </source>
</reference>
<dbReference type="InterPro" id="IPR000774">
    <property type="entry name" value="PPIase_FKBP_N"/>
</dbReference>
<keyword evidence="4 6" id="KW-0697">Rotamase</keyword>
<evidence type="ECO:0000256" key="5">
    <source>
        <dbReference type="ARBA" id="ARBA00023235"/>
    </source>
</evidence>
<keyword evidence="5 6" id="KW-0413">Isomerase</keyword>
<dbReference type="FunFam" id="3.10.50.40:FF:000045">
    <property type="entry name" value="Peptidyl-prolyl cis-trans isomerase"/>
    <property type="match status" value="1"/>
</dbReference>
<evidence type="ECO:0000256" key="3">
    <source>
        <dbReference type="ARBA" id="ARBA00022729"/>
    </source>
</evidence>
<dbReference type="SUPFAM" id="SSF54534">
    <property type="entry name" value="FKBP-like"/>
    <property type="match status" value="1"/>
</dbReference>
<protein>
    <recommendedName>
        <fullName evidence="7">Peptidyl-prolyl cis-trans isomerase</fullName>
        <ecNumber evidence="7">5.2.1.8</ecNumber>
    </recommendedName>
</protein>
<evidence type="ECO:0000313" key="9">
    <source>
        <dbReference type="EMBL" id="MSS18362.1"/>
    </source>
</evidence>
<evidence type="ECO:0000256" key="2">
    <source>
        <dbReference type="ARBA" id="ARBA00006577"/>
    </source>
</evidence>
<evidence type="ECO:0000256" key="7">
    <source>
        <dbReference type="RuleBase" id="RU003915"/>
    </source>
</evidence>
<feature type="domain" description="PPIase FKBP-type" evidence="8">
    <location>
        <begin position="108"/>
        <end position="193"/>
    </location>
</feature>
<comment type="similarity">
    <text evidence="2 7">Belongs to the FKBP-type PPIase family.</text>
</comment>
<gene>
    <name evidence="9" type="ORF">FYJ29_11415</name>
</gene>
<dbReference type="PANTHER" id="PTHR43811">
    <property type="entry name" value="FKBP-TYPE PEPTIDYL-PROLYL CIS-TRANS ISOMERASE FKPA"/>
    <property type="match status" value="1"/>
</dbReference>
<dbReference type="RefSeq" id="WP_154327456.1">
    <property type="nucleotide sequence ID" value="NZ_CP045696.1"/>
</dbReference>
<dbReference type="InterPro" id="IPR001179">
    <property type="entry name" value="PPIase_FKBP_dom"/>
</dbReference>
<evidence type="ECO:0000256" key="1">
    <source>
        <dbReference type="ARBA" id="ARBA00000971"/>
    </source>
</evidence>
<dbReference type="GO" id="GO:0006457">
    <property type="term" value="P:protein folding"/>
    <property type="evidence" value="ECO:0007669"/>
    <property type="project" value="InterPro"/>
</dbReference>
<comment type="caution">
    <text evidence="9">The sequence shown here is derived from an EMBL/GenBank/DDBJ whole genome shotgun (WGS) entry which is preliminary data.</text>
</comment>
<dbReference type="Gene3D" id="3.10.50.40">
    <property type="match status" value="1"/>
</dbReference>
<dbReference type="EMBL" id="VULT01000020">
    <property type="protein sequence ID" value="MSS18362.1"/>
    <property type="molecule type" value="Genomic_DNA"/>
</dbReference>
<evidence type="ECO:0000256" key="6">
    <source>
        <dbReference type="PROSITE-ProRule" id="PRU00277"/>
    </source>
</evidence>